<dbReference type="Gene3D" id="3.90.550.10">
    <property type="entry name" value="Spore Coat Polysaccharide Biosynthesis Protein SpsA, Chain A"/>
    <property type="match status" value="1"/>
</dbReference>
<evidence type="ECO:0000313" key="7">
    <source>
        <dbReference type="Proteomes" id="UP000886817"/>
    </source>
</evidence>
<protein>
    <submittedName>
        <fullName evidence="6">Glycosyltransferase</fullName>
        <ecNumber evidence="6">2.4.-.-</ecNumber>
    </submittedName>
</protein>
<dbReference type="Proteomes" id="UP000886817">
    <property type="component" value="Unassembled WGS sequence"/>
</dbReference>
<name>A0A9D1WHT1_9FIRM</name>
<evidence type="ECO:0000256" key="1">
    <source>
        <dbReference type="ARBA" id="ARBA00004776"/>
    </source>
</evidence>
<feature type="domain" description="Glycosyltransferase 2-like" evidence="5">
    <location>
        <begin position="12"/>
        <end position="175"/>
    </location>
</feature>
<evidence type="ECO:0000256" key="4">
    <source>
        <dbReference type="ARBA" id="ARBA00022679"/>
    </source>
</evidence>
<reference evidence="6" key="1">
    <citation type="journal article" date="2021" name="PeerJ">
        <title>Extensive microbial diversity within the chicken gut microbiome revealed by metagenomics and culture.</title>
        <authorList>
            <person name="Gilroy R."/>
            <person name="Ravi A."/>
            <person name="Getino M."/>
            <person name="Pursley I."/>
            <person name="Horton D.L."/>
            <person name="Alikhan N.F."/>
            <person name="Baker D."/>
            <person name="Gharbi K."/>
            <person name="Hall N."/>
            <person name="Watson M."/>
            <person name="Adriaenssens E.M."/>
            <person name="Foster-Nyarko E."/>
            <person name="Jarju S."/>
            <person name="Secka A."/>
            <person name="Antonio M."/>
            <person name="Oren A."/>
            <person name="Chaudhuri R.R."/>
            <person name="La Ragione R."/>
            <person name="Hildebrand F."/>
            <person name="Pallen M.J."/>
        </authorList>
    </citation>
    <scope>NUCLEOTIDE SEQUENCE</scope>
    <source>
        <strain evidence="6">ChiSjej1B19-8411</strain>
    </source>
</reference>
<keyword evidence="4 6" id="KW-0808">Transferase</keyword>
<dbReference type="InterPro" id="IPR029044">
    <property type="entry name" value="Nucleotide-diphossugar_trans"/>
</dbReference>
<reference evidence="6" key="2">
    <citation type="submission" date="2021-04" db="EMBL/GenBank/DDBJ databases">
        <authorList>
            <person name="Gilroy R."/>
        </authorList>
    </citation>
    <scope>NUCLEOTIDE SEQUENCE</scope>
    <source>
        <strain evidence="6">ChiSjej1B19-8411</strain>
    </source>
</reference>
<dbReference type="AlphaFoldDB" id="A0A9D1WHT1"/>
<comment type="pathway">
    <text evidence="1">Cell wall biogenesis; cell wall polysaccharide biosynthesis.</text>
</comment>
<evidence type="ECO:0000259" key="5">
    <source>
        <dbReference type="Pfam" id="PF00535"/>
    </source>
</evidence>
<dbReference type="PANTHER" id="PTHR43179">
    <property type="entry name" value="RHAMNOSYLTRANSFERASE WBBL"/>
    <property type="match status" value="1"/>
</dbReference>
<dbReference type="GO" id="GO:0016757">
    <property type="term" value="F:glycosyltransferase activity"/>
    <property type="evidence" value="ECO:0007669"/>
    <property type="project" value="UniProtKB-KW"/>
</dbReference>
<organism evidence="6 7">
    <name type="scientific">Candidatus Blautia gallistercoris</name>
    <dbReference type="NCBI Taxonomy" id="2838490"/>
    <lineage>
        <taxon>Bacteria</taxon>
        <taxon>Bacillati</taxon>
        <taxon>Bacillota</taxon>
        <taxon>Clostridia</taxon>
        <taxon>Lachnospirales</taxon>
        <taxon>Lachnospiraceae</taxon>
        <taxon>Blautia</taxon>
    </lineage>
</organism>
<keyword evidence="3 6" id="KW-0328">Glycosyltransferase</keyword>
<dbReference type="Pfam" id="PF00535">
    <property type="entry name" value="Glycos_transf_2"/>
    <property type="match status" value="1"/>
</dbReference>
<dbReference type="EC" id="2.4.-.-" evidence="6"/>
<comment type="similarity">
    <text evidence="2">Belongs to the glycosyltransferase 2 family.</text>
</comment>
<dbReference type="PANTHER" id="PTHR43179:SF12">
    <property type="entry name" value="GALACTOFURANOSYLTRANSFERASE GLFT2"/>
    <property type="match status" value="1"/>
</dbReference>
<comment type="caution">
    <text evidence="6">The sequence shown here is derived from an EMBL/GenBank/DDBJ whole genome shotgun (WGS) entry which is preliminary data.</text>
</comment>
<proteinExistence type="inferred from homology"/>
<dbReference type="EMBL" id="DXEX01000151">
    <property type="protein sequence ID" value="HIX59416.1"/>
    <property type="molecule type" value="Genomic_DNA"/>
</dbReference>
<gene>
    <name evidence="6" type="ORF">IAA45_06865</name>
</gene>
<evidence type="ECO:0000256" key="3">
    <source>
        <dbReference type="ARBA" id="ARBA00022676"/>
    </source>
</evidence>
<evidence type="ECO:0000256" key="2">
    <source>
        <dbReference type="ARBA" id="ARBA00006739"/>
    </source>
</evidence>
<sequence length="313" mass="36292">MAEYTDRKTVDVLIPTYRPGKELEQLLEMLERQTYPLEHIQIVNTEQELWNFGIEERHPRVLVRHISKEEFDHGGTRAAMARESDSDILVFMTQDAVPQNKYLIEELVRALETDPVRAAYARQLPAGDCTEAERFTRMFNYPPKSRIKTQKDLPVLGIKTFFCSNVCAAYDRETYLRLGGFVTRTIFNEDMIYASKVIRGGYAIAYAASAKVTHSHNYTCSQQFHRNFDLGVSQAEYPEVFQGIPSEGEGIRLVRATASHLIAQHKWMELPELFFQSVSKYAGYFLGKRYKKLPEKLILRWTASPNYWRKSQK</sequence>
<evidence type="ECO:0000313" key="6">
    <source>
        <dbReference type="EMBL" id="HIX59416.1"/>
    </source>
</evidence>
<accession>A0A9D1WHT1</accession>
<dbReference type="InterPro" id="IPR001173">
    <property type="entry name" value="Glyco_trans_2-like"/>
</dbReference>
<dbReference type="SUPFAM" id="SSF53448">
    <property type="entry name" value="Nucleotide-diphospho-sugar transferases"/>
    <property type="match status" value="1"/>
</dbReference>